<evidence type="ECO:0000256" key="5">
    <source>
        <dbReference type="ARBA" id="ARBA00022692"/>
    </source>
</evidence>
<dbReference type="FunFam" id="3.30.200.20:FF:000162">
    <property type="entry name" value="Adenine nucleotide alpha hydrolase-like domain kinase"/>
    <property type="match status" value="1"/>
</dbReference>
<dbReference type="Pfam" id="PF14380">
    <property type="entry name" value="WAK_assoc"/>
    <property type="match status" value="2"/>
</dbReference>
<feature type="transmembrane region" description="Helical" evidence="16">
    <location>
        <begin position="3134"/>
        <end position="3155"/>
    </location>
</feature>
<dbReference type="PROSITE" id="PS00108">
    <property type="entry name" value="PROTEIN_KINASE_ST"/>
    <property type="match status" value="7"/>
</dbReference>
<keyword evidence="4" id="KW-0808">Transferase</keyword>
<feature type="domain" description="Protein kinase" evidence="17">
    <location>
        <begin position="2170"/>
        <end position="2449"/>
    </location>
</feature>
<dbReference type="PROSITE" id="PS50011">
    <property type="entry name" value="PROTEIN_KINASE_DOM"/>
    <property type="match status" value="8"/>
</dbReference>
<dbReference type="Pfam" id="PF00069">
    <property type="entry name" value="Pkinase"/>
    <property type="match status" value="8"/>
</dbReference>
<dbReference type="GO" id="GO:0004672">
    <property type="term" value="F:protein kinase activity"/>
    <property type="evidence" value="ECO:0000318"/>
    <property type="project" value="GO_Central"/>
</dbReference>
<feature type="transmembrane region" description="Helical" evidence="16">
    <location>
        <begin position="7"/>
        <end position="24"/>
    </location>
</feature>
<evidence type="ECO:0000256" key="8">
    <source>
        <dbReference type="ARBA" id="ARBA00022777"/>
    </source>
</evidence>
<dbReference type="Gene3D" id="1.10.510.10">
    <property type="entry name" value="Transferase(Phosphotransferase) domain 1"/>
    <property type="match status" value="8"/>
</dbReference>
<feature type="domain" description="Protein kinase" evidence="17">
    <location>
        <begin position="3581"/>
        <end position="3861"/>
    </location>
</feature>
<feature type="binding site" evidence="15">
    <location>
        <position position="1585"/>
    </location>
    <ligand>
        <name>ATP</name>
        <dbReference type="ChEBI" id="CHEBI:30616"/>
    </ligand>
</feature>
<dbReference type="FunFam" id="1.10.510.10:FF:000161">
    <property type="entry name" value="Wall-associated receptor kinase-like 20"/>
    <property type="match status" value="8"/>
</dbReference>
<keyword evidence="12" id="KW-0325">Glycoprotein</keyword>
<feature type="domain" description="Protein kinase" evidence="17">
    <location>
        <begin position="376"/>
        <end position="651"/>
    </location>
</feature>
<name>A0A3Q7GB51_SOLLC</name>
<evidence type="ECO:0000256" key="15">
    <source>
        <dbReference type="PROSITE-ProRule" id="PRU10141"/>
    </source>
</evidence>
<evidence type="ECO:0000256" key="14">
    <source>
        <dbReference type="ARBA" id="ARBA00048679"/>
    </source>
</evidence>
<evidence type="ECO:0000256" key="1">
    <source>
        <dbReference type="ARBA" id="ARBA00004167"/>
    </source>
</evidence>
<keyword evidence="7 15" id="KW-0547">Nucleotide-binding</keyword>
<evidence type="ECO:0000256" key="6">
    <source>
        <dbReference type="ARBA" id="ARBA00022729"/>
    </source>
</evidence>
<comment type="catalytic activity">
    <reaction evidence="13">
        <text>L-threonyl-[protein] + ATP = O-phospho-L-threonyl-[protein] + ADP + H(+)</text>
        <dbReference type="Rhea" id="RHEA:46608"/>
        <dbReference type="Rhea" id="RHEA-COMP:11060"/>
        <dbReference type="Rhea" id="RHEA-COMP:11605"/>
        <dbReference type="ChEBI" id="CHEBI:15378"/>
        <dbReference type="ChEBI" id="CHEBI:30013"/>
        <dbReference type="ChEBI" id="CHEBI:30616"/>
        <dbReference type="ChEBI" id="CHEBI:61977"/>
        <dbReference type="ChEBI" id="CHEBI:456216"/>
        <dbReference type="EC" id="2.7.11.1"/>
    </reaction>
</comment>
<dbReference type="Gene3D" id="3.30.200.20">
    <property type="entry name" value="Phosphorylase Kinase, domain 1"/>
    <property type="match status" value="8"/>
</dbReference>
<dbReference type="InParanoid" id="A0A3Q7GB51"/>
<feature type="transmembrane region" description="Helical" evidence="16">
    <location>
        <begin position="3509"/>
        <end position="3530"/>
    </location>
</feature>
<feature type="binding site" evidence="15">
    <location>
        <position position="3233"/>
    </location>
    <ligand>
        <name>ATP</name>
        <dbReference type="ChEBI" id="CHEBI:30616"/>
    </ligand>
</feature>
<feature type="binding site" evidence="15">
    <location>
        <position position="3609"/>
    </location>
    <ligand>
        <name>ATP</name>
        <dbReference type="ChEBI" id="CHEBI:30616"/>
    </ligand>
</feature>
<dbReference type="Proteomes" id="UP000004994">
    <property type="component" value="Chromosome 5"/>
</dbReference>
<dbReference type="InterPro" id="IPR017441">
    <property type="entry name" value="Protein_kinase_ATP_BS"/>
</dbReference>
<keyword evidence="19" id="KW-1185">Reference proteome</keyword>
<sequence length="4383" mass="494640">MNQEKRYFLIVSSNLCVLCFILQIDKCSAVDPQFVVCNKSVNCRYGPRISFPFYIEDVQESYCGYPGFGLNCSEQGFPVVHIAGNEYVVEDIRYQDHTFQLKNSVFNSSVRNACVSDIKNVSLDNRPFKFIKEPEFYLLSKCNGSIYQNLSKHRIGFGCGGENVNDWGLAMFANDESFDSALQVCEKHVMVPVEMLGDEGSNRDVDYRGLLRRGFRLKWTASNCSECAASRGHCGFDVINYQFKCYCTDRPHALSCKPSAPYPMIMLRALGSLRSQMAFKGIPLGITSDLSFIYDNSCLRSDLYDTYEGLGGAVLIILVVTSIVCCYKKEHRSCLYFTSRKKSCDRSLTHDFDGSTSYHGVSVFSYVELEEATSNFDSSNELGDGGFGAVYYGKLKDGREVAVKRLYEHNCKRMEQFKNEIEILSRLRHRNLVTLYGCTSKHSRELLLVYEYIPNGTVADHLNGDRAKDGFLPWPIRMNIAVETACALAYLHASGTIHRDVKTSNILLDSNCCVKVADFGLSRLFPNDATHVSTAPQGTAGYVDPEYHECYQLTDKSDVYSFGVVLVELISSMPAVDITRSRHEINLANLAINRIQRCAFDELIDPSLGFKSDAQVMRMTTSVAELAFQCLQLETDLRPKMDEVLETLKHIQGTYTDHIKDEKTNDSIVDNTECNGEKVPISPTSDKVVLLKKIHLPPSPISVTESWFECGGLGAMKFPFTNTTNPECGLCRFDCHTKPYPTIKLGGHKYDAVVKRGDLFLISDPKLQEYLEHKSCKSFDRNFSFPNSPLISFQIVPNLTLYKCKHSHKNNIQKTNDSFFKDFDQYTECEGFNVYYHHPKKTILGNTSAKISGKLPKHCSFVQLPIPLPTPAKPYAGGVGLILLSSTVAYSIWFRKRRKPGSTQFHRDLEVESKYFGFQVPVFTYAELKEATNNFDPLNELGDGGFGTVYYGKLYDGREVAVKCLYEHNCKRMQQFTTEIEILTRLRHQNLVSLYGCTSRRSRELLLVYEYIPHGTVADHLHGERAAEGSLTWPIRMNIAVETASALAYLHASDVIHRDVKTNNILLDNNFRVKVADFGLSRLFPNNVTHISTAPQGTLGYVDPEYHECYQLTDKSDVYSFGVVLIELVSSMPAVDLNRQKNEVNLANLAINRIQRCAFDELIDPSLGLNSDTLAKKMTISVAELAFRCLQLDKDIRPTMDEVLDILRKIQGGEFHQNEKTFDNLFKSKSVDIPPFSSESDEVALLKKVKFISSSDTNSESFSCGNLTDLSFPFSLSTQPDCGIMLLSGCNAKPYPRIQLLPRGDSYYALRNPYHYTVWLENPMFHAKLRQHKCQAFNEKFSLPGSPSISFEIVSAFLDFIKCNSTSSSTPNITNKMKDHFAGYRMYNGCKGFSIYYKLPGGDGKHVRAGNLPANCSLITLPIRPPSDDGGLFNMLIAGFLVEWKLSEDCYKCHYRGGQCQTNITNRFHCAYPNKPHDQGHQENNQHEQVFGVLGLVIICIAVYFIWCCKWRKFNPPHFLSTRKLSYISKNDVEGGSIYFGIPVFSYSELEDATNDFNSSRVLGDGGFGTVYYGKLKDGREVAVKRLYEHNCKRMQQFVNKIEILTRLRHNNLVTLYGCTSRRSRELLLVYEYIPNGTLADHLHGDRAKNRSLTWPVRLEIAIETAGALAYLHASDIIHCDVKTNNILLDQNFSVKVADFGISRLFPNDVSYISTAPRGTPGYIDPKYHECYQLTIKSDVYSFGVVLVELISSMPAVDLTRHSQEINLANFAINKIVKRAFNELIDPSLGFDSDTEILETTTSVAELAFLCLQTDRDMRPTMVEVLDTLKEIQISEFDNEKRADSNLNGDEAKIVTASPFAESEDKFMLKQVKSLPYPNSATNKWVTCSDITTTKFPLSLSTQPECGIMFLSGCDAKPYPRIRLLPEGDWYYALEMHNSSVWLGDTKLQTTLTKHKCQAFNKNFSLPYSPFMSFHMINIISFYKCISTSNNTRNITQKENDHFSGYNMYNGCEGFSIYYNLSRHDDEYIGADNLPTNCSLIRLPIQATHGDLFDVLGPEILVEWKLSEECNKCHYGGGECQANKTNKFSCHKDIDLLASLPVFGGVGSVMITSSAVYFIWRYKKRRFSSSRFFSTRKLSDIFNHDVEGGSIYFGIPVFSYSELEEATDDFNSSRVLGDGGFGTVYYGKLKDEREIAVKRLYEHNCKRMEQFVNEVDILTRLRHNNLVTLYGCTSRRSRELLLVYEYIPNGTLADHLHGNRAKGGLLTWPIRMNIAIETAGALAYLHASDVIHCDVKTNNILLDHNFSVKVADFGISRLFPNDVSHISTTPRGTPGYIDPKYHECYQLTSKSDVYSFGVVLVELISSMPAVDMNRHSQEINLANYAINKIVKSAVNKLIDPSLGYDSDTKTREMTTSVAELAFLCLQTDRNVRPTMVEVLDTLKEIQTNLNANEAKIVVAPPFPESKDIVLLKKVKSLPSSNSLLPGGDWYDAISVPFNYTVLIVDLKLQTILRKNKCQAFNENIFLPDSLSISFNILQIFMSHFYRCNSASSTRKNNEHFSGYKMYNGCKGFNMYYNLPGDDDEVLPAGNLTINCSLLQLPIHPTEDDSFFTSGILQRNSRVIFKHDVEGGSIYSGVLVFSYSELEKATNDFSSSRVLGHGGFGTVYYGEELPNTTELCFNCFFTYLILLKDGGEVAVKRLYEHNCKRMQQFVNEIDILTRLRHNNLVTLYGFTSRRSRELLLVYEYIPNGTLADHLHGDRVKDGSLTWPVRLKIAIETAGALAYLHASDIIHCDVKTNNILLDQNFSVKVADFGISQLFSNDVSHISTAARGTPGYIDPKYQECYQLTSKSDVYSFGVVLVELISSMPSVDMNRHSQEINLANFAINKIATCAFHELIDPSLGFNSDTKIREMTTSVAELAFLCLQTDRDIRPTMAKGRNDSTCPKSFSCGELTDLSFPFSLSTQPDCGIVPISHCDAKPYPRIQLVPGGQWYYAMGKEYTYTILLVDLRLRTTLTQHKCQAFNENISLSGSPSISYTAVDLQNFYKCNRPSSNNKDHFDGYHSYNGCDGFTIYYKFDGVDAEDILAGNHTANCSLIRLPYYQIEPGDDNLVNFLSSVFLVEWKLSDDCNECYYGGVFGGVLVMITCLAVYLIWCYKRRKSNPPHFLSTRKLSYVFKNDVEGGSIYFGIPVFSYSELEEATNDFKSSRVLGDGGFGTVYYGKLKDGREVAVKRLYEHNCKQMQQFVNEIEILTRLRHNNLVTLYGCTSRRSCELLLVYEYIPNGTLADHLHGDRAKNRSLTWPVRLNIAIETAGALAYLHASDIIHCDVKTNNILLDQNFNVKVADFGISRLFPNDVSYISTAPRGTPGYIDPKYHECYQLTIKSDVYSFGVVLVELISSMPAVDMKRHSQEINLANFAINKIVECSFNELIDPSLGFDSDTNIWEMTSSVAELAFLCLQTDRDMRPTMVEVLDTLKEIQTSEFDNEKRAKLLLNQVKSQPSPNSDKWITCSMLGGLFIIAIIIVINIICCCKKSHRSFTNVLPRSTPSDPSTQSYELDSGFSGVPVFSYAELQQATMNFDSSRELGDGGYGTVYYGKLQDGREVAVKRLYDHNARRKEQFATEIEILTRLRHKNLVTLYGCTSKLSDQLLLVYEYVPNGTIADHLHGHKMKDGSLTWPIRMKIAVEAATALAYLHASDIIHRDVKSNNILLDQNFCVKVGDFGLSRLHPTDISHISTAPQGTPGYVDPKYHECYQLTDKSDVYSFGVVLVELLSSMPAVDFSRHNEEINLSNYAINRILRCAFDELIDPSLGFQSDGEVRRMTISVAEISFRCLQHDKDMRPSMVEVLETLQEIQHGEYIHDKKIDCDGNTKESVQVPLSPESEVDVLLKKLNNKFPTSPISVTQVWISDSSTSITTLIGSLVGLCAIACGLWFYMRRRNDFSLFISRNTSGVSMIHHELEERCEYLGIPVFSYEELEEATNKFSSSRELGDGGYGTVYYGKLKDGKEVAVKSLYENNHRQMQQFINEIEILTRLRHPNLVTLYGCTSRRSRELFLVYEYIPNGTIADHLYGHRAKDKLLTWSIRLKIAIETASALAYLHASDIIHRDVKTNNILLDNKFCVKVADFGLSKSFPNDVTHISTAPQGTPGYVDPQYHECYQLTDKSDVYSFGVVLVELLSSKRAVDMNRHMHEINLANYAMNRILKSAFDEVIDPSLGFETDAEVRRMTISVAELAFQCLQVVKDMRPTMEEVHETLKLIKYSEWKNYQKKDINSCNTKTTTVKVHRYPSETDDAVLLKKNTPASPDTVIDTWASSSTTTSTGGLFQPVQEYKLLNGIKGVLLFDVLSDCCNFSSLSPCSSATLWDLRLGFGSESFSGSIAR</sequence>
<dbReference type="PANTHER" id="PTHR46008">
    <property type="entry name" value="LEAF RUST 10 DISEASE-RESISTANCE LOCUS RECEPTOR-LIKE PROTEIN KINASE-LIKE 1.4"/>
    <property type="match status" value="1"/>
</dbReference>
<evidence type="ECO:0000256" key="10">
    <source>
        <dbReference type="ARBA" id="ARBA00022989"/>
    </source>
</evidence>
<keyword evidence="3" id="KW-0723">Serine/threonine-protein kinase</keyword>
<feature type="domain" description="Protein kinase" evidence="17">
    <location>
        <begin position="3986"/>
        <end position="4258"/>
    </location>
</feature>
<feature type="domain" description="Protein kinase" evidence="17">
    <location>
        <begin position="935"/>
        <end position="1210"/>
    </location>
</feature>
<feature type="domain" description="Protein kinase" evidence="17">
    <location>
        <begin position="2652"/>
        <end position="2950"/>
    </location>
</feature>
<accession>A0A3Q7GB51</accession>
<dbReference type="InterPro" id="IPR011009">
    <property type="entry name" value="Kinase-like_dom_sf"/>
</dbReference>
<dbReference type="InterPro" id="IPR032872">
    <property type="entry name" value="WAK_assoc_C"/>
</dbReference>
<evidence type="ECO:0000259" key="17">
    <source>
        <dbReference type="PROSITE" id="PS50011"/>
    </source>
</evidence>
<comment type="subcellular location">
    <subcellularLocation>
        <location evidence="1">Membrane</location>
        <topology evidence="1">Single-pass membrane protein</topology>
    </subcellularLocation>
</comment>
<feature type="binding site" evidence="15">
    <location>
        <position position="2198"/>
    </location>
    <ligand>
        <name>ATP</name>
        <dbReference type="ChEBI" id="CHEBI:30616"/>
    </ligand>
</feature>
<proteinExistence type="predicted"/>
<dbReference type="GO" id="GO:0005886">
    <property type="term" value="C:plasma membrane"/>
    <property type="evidence" value="ECO:0000318"/>
    <property type="project" value="GO_Central"/>
</dbReference>
<feature type="binding site" evidence="15">
    <location>
        <position position="963"/>
    </location>
    <ligand>
        <name>ATP</name>
        <dbReference type="ChEBI" id="CHEBI:30616"/>
    </ligand>
</feature>
<dbReference type="InterPro" id="IPR008271">
    <property type="entry name" value="Ser/Thr_kinase_AS"/>
</dbReference>
<evidence type="ECO:0000256" key="13">
    <source>
        <dbReference type="ARBA" id="ARBA00047899"/>
    </source>
</evidence>
<dbReference type="InterPro" id="IPR025287">
    <property type="entry name" value="WAK_GUB"/>
</dbReference>
<evidence type="ECO:0000256" key="12">
    <source>
        <dbReference type="ARBA" id="ARBA00023180"/>
    </source>
</evidence>
<evidence type="ECO:0000256" key="3">
    <source>
        <dbReference type="ARBA" id="ARBA00022527"/>
    </source>
</evidence>
<feature type="binding site" evidence="15">
    <location>
        <position position="4014"/>
    </location>
    <ligand>
        <name>ATP</name>
        <dbReference type="ChEBI" id="CHEBI:30616"/>
    </ligand>
</feature>
<evidence type="ECO:0000256" key="9">
    <source>
        <dbReference type="ARBA" id="ARBA00022840"/>
    </source>
</evidence>
<dbReference type="InterPro" id="IPR000719">
    <property type="entry name" value="Prot_kinase_dom"/>
</dbReference>
<dbReference type="GO" id="GO:0004674">
    <property type="term" value="F:protein serine/threonine kinase activity"/>
    <property type="evidence" value="ECO:0007669"/>
    <property type="project" value="UniProtKB-KW"/>
</dbReference>
<evidence type="ECO:0000256" key="16">
    <source>
        <dbReference type="SAM" id="Phobius"/>
    </source>
</evidence>
<feature type="transmembrane region" description="Helical" evidence="16">
    <location>
        <begin position="3917"/>
        <end position="3937"/>
    </location>
</feature>
<dbReference type="Gramene" id="Solyc05g008930.3.1">
    <property type="protein sequence ID" value="Solyc05g008930.3.1"/>
    <property type="gene ID" value="Solyc05g008930.3"/>
</dbReference>
<dbReference type="PROSITE" id="PS00107">
    <property type="entry name" value="PROTEIN_KINASE_ATP"/>
    <property type="match status" value="7"/>
</dbReference>
<protein>
    <recommendedName>
        <fullName evidence="2">non-specific serine/threonine protein kinase</fullName>
        <ecNumber evidence="2">2.7.11.1</ecNumber>
    </recommendedName>
</protein>
<keyword evidence="5 16" id="KW-0812">Transmembrane</keyword>
<dbReference type="GO" id="GO:0009789">
    <property type="term" value="P:positive regulation of abscisic acid-activated signaling pathway"/>
    <property type="evidence" value="ECO:0000318"/>
    <property type="project" value="GO_Central"/>
</dbReference>
<dbReference type="PANTHER" id="PTHR46008:SF2">
    <property type="entry name" value="LEAF RUST 10 DISEASE-RESISTANCE LOCUS RECEPTOR-LIKE PROTEIN KINASE-LIKE 1.4"/>
    <property type="match status" value="1"/>
</dbReference>
<keyword evidence="9 15" id="KW-0067">ATP-binding</keyword>
<dbReference type="SUPFAM" id="SSF56112">
    <property type="entry name" value="Protein kinase-like (PK-like)"/>
    <property type="match status" value="8"/>
</dbReference>
<dbReference type="Pfam" id="PF13947">
    <property type="entry name" value="GUB_WAK_bind"/>
    <property type="match status" value="1"/>
</dbReference>
<evidence type="ECO:0000256" key="2">
    <source>
        <dbReference type="ARBA" id="ARBA00012513"/>
    </source>
</evidence>
<keyword evidence="8" id="KW-0418">Kinase</keyword>
<evidence type="ECO:0000256" key="7">
    <source>
        <dbReference type="ARBA" id="ARBA00022741"/>
    </source>
</evidence>
<keyword evidence="11 16" id="KW-0472">Membrane</keyword>
<feature type="domain" description="Protein kinase" evidence="17">
    <location>
        <begin position="1557"/>
        <end position="1834"/>
    </location>
</feature>
<evidence type="ECO:0000313" key="18">
    <source>
        <dbReference type="EnsemblPlants" id="Solyc05g008930.3.1"/>
    </source>
</evidence>
<organism evidence="18">
    <name type="scientific">Solanum lycopersicum</name>
    <name type="common">Tomato</name>
    <name type="synonym">Lycopersicon esculentum</name>
    <dbReference type="NCBI Taxonomy" id="4081"/>
    <lineage>
        <taxon>Eukaryota</taxon>
        <taxon>Viridiplantae</taxon>
        <taxon>Streptophyta</taxon>
        <taxon>Embryophyta</taxon>
        <taxon>Tracheophyta</taxon>
        <taxon>Spermatophyta</taxon>
        <taxon>Magnoliopsida</taxon>
        <taxon>eudicotyledons</taxon>
        <taxon>Gunneridae</taxon>
        <taxon>Pentapetalae</taxon>
        <taxon>asterids</taxon>
        <taxon>lamiids</taxon>
        <taxon>Solanales</taxon>
        <taxon>Solanaceae</taxon>
        <taxon>Solanoideae</taxon>
        <taxon>Solaneae</taxon>
        <taxon>Solanum</taxon>
        <taxon>Solanum subgen. Lycopersicon</taxon>
    </lineage>
</organism>
<keyword evidence="6" id="KW-0732">Signal</keyword>
<dbReference type="FunFam" id="3.30.200.20:FF:000217">
    <property type="entry name" value="probable LRR receptor-like serine/threonine-protein kinase At1g53430"/>
    <property type="match status" value="3"/>
</dbReference>
<reference evidence="18" key="2">
    <citation type="submission" date="2019-01" db="UniProtKB">
        <authorList>
            <consortium name="EnsemblPlants"/>
        </authorList>
    </citation>
    <scope>IDENTIFICATION</scope>
    <source>
        <strain evidence="18">cv. Heinz 1706</strain>
    </source>
</reference>
<dbReference type="EC" id="2.7.11.1" evidence="2"/>
<dbReference type="EnsemblPlants" id="Solyc05g008930.3.1">
    <property type="protein sequence ID" value="Solyc05g008930.3.1"/>
    <property type="gene ID" value="Solyc05g008930.3"/>
</dbReference>
<keyword evidence="10 16" id="KW-1133">Transmembrane helix</keyword>
<dbReference type="PaxDb" id="4081-Solyc05g008930.2.1"/>
<evidence type="ECO:0000256" key="11">
    <source>
        <dbReference type="ARBA" id="ARBA00023136"/>
    </source>
</evidence>
<dbReference type="SMART" id="SM00220">
    <property type="entry name" value="S_TKc"/>
    <property type="match status" value="8"/>
</dbReference>
<reference evidence="18" key="1">
    <citation type="journal article" date="2012" name="Nature">
        <title>The tomato genome sequence provides insights into fleshy fruit evolution.</title>
        <authorList>
            <consortium name="Tomato Genome Consortium"/>
        </authorList>
    </citation>
    <scope>NUCLEOTIDE SEQUENCE [LARGE SCALE GENOMIC DNA]</scope>
    <source>
        <strain evidence="18">cv. Heinz 1706</strain>
    </source>
</reference>
<dbReference type="GO" id="GO:0005524">
    <property type="term" value="F:ATP binding"/>
    <property type="evidence" value="ECO:0007669"/>
    <property type="project" value="UniProtKB-UniRule"/>
</dbReference>
<evidence type="ECO:0000313" key="19">
    <source>
        <dbReference type="Proteomes" id="UP000004994"/>
    </source>
</evidence>
<dbReference type="GO" id="GO:0030247">
    <property type="term" value="F:polysaccharide binding"/>
    <property type="evidence" value="ECO:0007669"/>
    <property type="project" value="InterPro"/>
</dbReference>
<comment type="catalytic activity">
    <reaction evidence="14">
        <text>L-seryl-[protein] + ATP = O-phospho-L-seryl-[protein] + ADP + H(+)</text>
        <dbReference type="Rhea" id="RHEA:17989"/>
        <dbReference type="Rhea" id="RHEA-COMP:9863"/>
        <dbReference type="Rhea" id="RHEA-COMP:11604"/>
        <dbReference type="ChEBI" id="CHEBI:15378"/>
        <dbReference type="ChEBI" id="CHEBI:29999"/>
        <dbReference type="ChEBI" id="CHEBI:30616"/>
        <dbReference type="ChEBI" id="CHEBI:83421"/>
        <dbReference type="ChEBI" id="CHEBI:456216"/>
        <dbReference type="EC" id="2.7.11.1"/>
    </reaction>
</comment>
<feature type="binding site" evidence="15">
    <location>
        <position position="404"/>
    </location>
    <ligand>
        <name>ATP</name>
        <dbReference type="ChEBI" id="CHEBI:30616"/>
    </ligand>
</feature>
<evidence type="ECO:0000256" key="4">
    <source>
        <dbReference type="ARBA" id="ARBA00022679"/>
    </source>
</evidence>
<feature type="domain" description="Protein kinase" evidence="17">
    <location>
        <begin position="3205"/>
        <end position="3480"/>
    </location>
</feature>